<evidence type="ECO:0000313" key="1">
    <source>
        <dbReference type="EMBL" id="PSR56762.1"/>
    </source>
</evidence>
<dbReference type="OrthoDB" id="853338at2"/>
<comment type="caution">
    <text evidence="1">The sequence shown here is derived from an EMBL/GenBank/DDBJ whole genome shotgun (WGS) entry which is preliminary data.</text>
</comment>
<dbReference type="Proteomes" id="UP000240357">
    <property type="component" value="Unassembled WGS sequence"/>
</dbReference>
<dbReference type="AlphaFoldDB" id="A0A2T2YMM5"/>
<gene>
    <name evidence="1" type="ORF">AHMF7605_26330</name>
</gene>
<evidence type="ECO:0000313" key="2">
    <source>
        <dbReference type="Proteomes" id="UP000240357"/>
    </source>
</evidence>
<proteinExistence type="predicted"/>
<sequence>MLEYTLFQHLPLSNQVELVTRQGTALAQRNHKGWNITLYELNNYFVERWEKSGLEIMGTFKKSASHLAILEPYIDHLEVQPFLDV</sequence>
<name>A0A2T2YMM5_9BACT</name>
<keyword evidence="2" id="KW-1185">Reference proteome</keyword>
<organism evidence="1 2">
    <name type="scientific">Adhaeribacter arboris</name>
    <dbReference type="NCBI Taxonomy" id="2072846"/>
    <lineage>
        <taxon>Bacteria</taxon>
        <taxon>Pseudomonadati</taxon>
        <taxon>Bacteroidota</taxon>
        <taxon>Cytophagia</taxon>
        <taxon>Cytophagales</taxon>
        <taxon>Hymenobacteraceae</taxon>
        <taxon>Adhaeribacter</taxon>
    </lineage>
</organism>
<protein>
    <submittedName>
        <fullName evidence="1">Uncharacterized protein</fullName>
    </submittedName>
</protein>
<dbReference type="EMBL" id="PYFT01000001">
    <property type="protein sequence ID" value="PSR56762.1"/>
    <property type="molecule type" value="Genomic_DNA"/>
</dbReference>
<accession>A0A2T2YMM5</accession>
<dbReference type="RefSeq" id="WP_106932938.1">
    <property type="nucleotide sequence ID" value="NZ_PYFT01000001.1"/>
</dbReference>
<reference evidence="1 2" key="1">
    <citation type="submission" date="2018-03" db="EMBL/GenBank/DDBJ databases">
        <title>Adhaeribacter sp. HMF7605 Genome sequencing and assembly.</title>
        <authorList>
            <person name="Kang H."/>
            <person name="Kang J."/>
            <person name="Cha I."/>
            <person name="Kim H."/>
            <person name="Joh K."/>
        </authorList>
    </citation>
    <scope>NUCLEOTIDE SEQUENCE [LARGE SCALE GENOMIC DNA]</scope>
    <source>
        <strain evidence="1 2">HMF7605</strain>
    </source>
</reference>